<comment type="caution">
    <text evidence="1">The sequence shown here is derived from an EMBL/GenBank/DDBJ whole genome shotgun (WGS) entry which is preliminary data.</text>
</comment>
<dbReference type="RefSeq" id="WP_193925426.1">
    <property type="nucleotide sequence ID" value="NZ_JADEWL010000195.1"/>
</dbReference>
<dbReference type="AlphaFoldDB" id="A0A8J7K480"/>
<name>A0A8J7K480_9CYAN</name>
<evidence type="ECO:0000313" key="2">
    <source>
        <dbReference type="Proteomes" id="UP000620559"/>
    </source>
</evidence>
<evidence type="ECO:0000313" key="1">
    <source>
        <dbReference type="EMBL" id="MBE9216706.1"/>
    </source>
</evidence>
<dbReference type="EMBL" id="JADEWL010000195">
    <property type="protein sequence ID" value="MBE9216706.1"/>
    <property type="molecule type" value="Genomic_DNA"/>
</dbReference>
<proteinExistence type="predicted"/>
<sequence length="274" mass="31525">MNQKDNINIDSKLHQPYDAQLPRVSISCWRYYDRCWKAYQLPNGALFMSDRQMALLVGQPKKVVRSFIESLSLETLTVQIDNGVEVQVYPLSVAAIYLSTLLKNGELDKHPLMFSRREWHSLIKALGRFKGASRSTPNPCFFTGNYWVEIARKISVELEVNLNIQVLLLQSGECRIEYQEGLRCVQHDSNWLVNYSPKKARILSDLKLSKDITECRVMEKDEFISIYALSIPDWLSVWEHFANRGNRNAIALLKTCAKIGIDLRINKAISEANE</sequence>
<dbReference type="Proteomes" id="UP000620559">
    <property type="component" value="Unassembled WGS sequence"/>
</dbReference>
<accession>A0A8J7K480</accession>
<gene>
    <name evidence="1" type="ORF">IQ247_29315</name>
</gene>
<keyword evidence="2" id="KW-1185">Reference proteome</keyword>
<reference evidence="1" key="1">
    <citation type="submission" date="2020-10" db="EMBL/GenBank/DDBJ databases">
        <authorList>
            <person name="Castelo-Branco R."/>
            <person name="Eusebio N."/>
            <person name="Adriana R."/>
            <person name="Vieira A."/>
            <person name="Brugerolle De Fraissinette N."/>
            <person name="Rezende De Castro R."/>
            <person name="Schneider M.P."/>
            <person name="Vasconcelos V."/>
            <person name="Leao P.N."/>
        </authorList>
    </citation>
    <scope>NUCLEOTIDE SEQUENCE</scope>
    <source>
        <strain evidence="1">LEGE 06105</strain>
    </source>
</reference>
<protein>
    <submittedName>
        <fullName evidence="1">Uncharacterized protein</fullName>
    </submittedName>
</protein>
<organism evidence="1 2">
    <name type="scientific">Plectonema cf. radiosum LEGE 06105</name>
    <dbReference type="NCBI Taxonomy" id="945769"/>
    <lineage>
        <taxon>Bacteria</taxon>
        <taxon>Bacillati</taxon>
        <taxon>Cyanobacteriota</taxon>
        <taxon>Cyanophyceae</taxon>
        <taxon>Oscillatoriophycideae</taxon>
        <taxon>Oscillatoriales</taxon>
        <taxon>Microcoleaceae</taxon>
        <taxon>Plectonema</taxon>
    </lineage>
</organism>